<sequence>MSRLTFIAEAQATIIVTIAYVILFVVTFGALMPIQAQFFDWLPMSISLLFLPHGVRVLAVYLYGWRAILYLLPGHLVTWGYLRVFLESEQGIYSALISICASFLAVCLVFRSWSSHSDSQLRSHWLLIIIAGAVASIGNGLGHAIWYGSQLDATWITLMLGFFIGDVSGLFFLLLLLIAFNKAIRQHGAKSS</sequence>
<evidence type="ECO:0000313" key="2">
    <source>
        <dbReference type="EMBL" id="SDY40868.1"/>
    </source>
</evidence>
<dbReference type="Proteomes" id="UP000199026">
    <property type="component" value="Unassembled WGS sequence"/>
</dbReference>
<feature type="transmembrane region" description="Helical" evidence="1">
    <location>
        <begin position="12"/>
        <end position="35"/>
    </location>
</feature>
<reference evidence="2 3" key="1">
    <citation type="submission" date="2016-10" db="EMBL/GenBank/DDBJ databases">
        <authorList>
            <person name="de Groot N.N."/>
        </authorList>
    </citation>
    <scope>NUCLEOTIDE SEQUENCE [LARGE SCALE GENOMIC DNA]</scope>
    <source>
        <strain evidence="2 3">DSM 24677</strain>
    </source>
</reference>
<feature type="transmembrane region" description="Helical" evidence="1">
    <location>
        <begin position="92"/>
        <end position="113"/>
    </location>
</feature>
<dbReference type="OrthoDB" id="7849442at2"/>
<gene>
    <name evidence="2" type="ORF">SAMN05444486_10249</name>
</gene>
<dbReference type="RefSeq" id="WP_089889214.1">
    <property type="nucleotide sequence ID" value="NZ_CANMFH010000002.1"/>
</dbReference>
<name>A0A1H3JNB5_9RHOB</name>
<proteinExistence type="predicted"/>
<feature type="transmembrane region" description="Helical" evidence="1">
    <location>
        <begin position="153"/>
        <end position="180"/>
    </location>
</feature>
<dbReference type="GeneID" id="78124127"/>
<dbReference type="EMBL" id="FNPR01000002">
    <property type="protein sequence ID" value="SDY40868.1"/>
    <property type="molecule type" value="Genomic_DNA"/>
</dbReference>
<keyword evidence="1" id="KW-1133">Transmembrane helix</keyword>
<evidence type="ECO:0000313" key="3">
    <source>
        <dbReference type="Proteomes" id="UP000199026"/>
    </source>
</evidence>
<feature type="transmembrane region" description="Helical" evidence="1">
    <location>
        <begin position="125"/>
        <end position="147"/>
    </location>
</feature>
<feature type="transmembrane region" description="Helical" evidence="1">
    <location>
        <begin position="68"/>
        <end position="86"/>
    </location>
</feature>
<evidence type="ECO:0000256" key="1">
    <source>
        <dbReference type="SAM" id="Phobius"/>
    </source>
</evidence>
<feature type="transmembrane region" description="Helical" evidence="1">
    <location>
        <begin position="41"/>
        <end position="61"/>
    </location>
</feature>
<accession>A0A1H3JNB5</accession>
<organism evidence="2 3">
    <name type="scientific">Lentibacter algarum</name>
    <dbReference type="NCBI Taxonomy" id="576131"/>
    <lineage>
        <taxon>Bacteria</taxon>
        <taxon>Pseudomonadati</taxon>
        <taxon>Pseudomonadota</taxon>
        <taxon>Alphaproteobacteria</taxon>
        <taxon>Rhodobacterales</taxon>
        <taxon>Roseobacteraceae</taxon>
        <taxon>Lentibacter</taxon>
    </lineage>
</organism>
<keyword evidence="1" id="KW-0472">Membrane</keyword>
<keyword evidence="1" id="KW-0812">Transmembrane</keyword>
<evidence type="ECO:0008006" key="4">
    <source>
        <dbReference type="Google" id="ProtNLM"/>
    </source>
</evidence>
<protein>
    <recommendedName>
        <fullName evidence="4">Energy-coupling factor transport system substrate-specific component</fullName>
    </recommendedName>
</protein>
<dbReference type="AlphaFoldDB" id="A0A1H3JNB5"/>
<keyword evidence="3" id="KW-1185">Reference proteome</keyword>